<dbReference type="Proteomes" id="UP000595636">
    <property type="component" value="Chromosome"/>
</dbReference>
<keyword evidence="3 4" id="KW-0408">Iron</keyword>
<comment type="similarity">
    <text evidence="1 4">Belongs to the carotenoid oxygenase family.</text>
</comment>
<evidence type="ECO:0000313" key="6">
    <source>
        <dbReference type="Proteomes" id="UP000595636"/>
    </source>
</evidence>
<dbReference type="AlphaFoldDB" id="A0A7T7KTP3"/>
<dbReference type="EMBL" id="CP066831">
    <property type="protein sequence ID" value="QQM38372.1"/>
    <property type="molecule type" value="Genomic_DNA"/>
</dbReference>
<evidence type="ECO:0000256" key="4">
    <source>
        <dbReference type="RuleBase" id="RU364048"/>
    </source>
</evidence>
<evidence type="ECO:0000256" key="3">
    <source>
        <dbReference type="ARBA" id="ARBA00023004"/>
    </source>
</evidence>
<keyword evidence="4" id="KW-0223">Dioxygenase</keyword>
<name>A0A7T7KTP3_9ACTN</name>
<keyword evidence="4" id="KW-0560">Oxidoreductase</keyword>
<reference evidence="5 6" key="1">
    <citation type="submission" date="2020-12" db="EMBL/GenBank/DDBJ databases">
        <title>A novel species.</title>
        <authorList>
            <person name="Li K."/>
        </authorList>
    </citation>
    <scope>NUCLEOTIDE SEQUENCE [LARGE SCALE GENOMIC DNA]</scope>
    <source>
        <strain evidence="5 6">ZYC-3</strain>
    </source>
</reference>
<evidence type="ECO:0000313" key="5">
    <source>
        <dbReference type="EMBL" id="QQM38372.1"/>
    </source>
</evidence>
<accession>A0A7T7KTP3</accession>
<keyword evidence="2 4" id="KW-0479">Metal-binding</keyword>
<gene>
    <name evidence="5" type="ORF">JEQ17_02025</name>
</gene>
<keyword evidence="6" id="KW-1185">Reference proteome</keyword>
<comment type="cofactor">
    <cofactor evidence="4">
        <name>Fe(2+)</name>
        <dbReference type="ChEBI" id="CHEBI:29033"/>
    </cofactor>
    <text evidence="4">Binds 1 Fe(2+) ion per subunit.</text>
</comment>
<dbReference type="GO" id="GO:0016702">
    <property type="term" value="F:oxidoreductase activity, acting on single donors with incorporation of molecular oxygen, incorporation of two atoms of oxygen"/>
    <property type="evidence" value="ECO:0007669"/>
    <property type="project" value="InterPro"/>
</dbReference>
<evidence type="ECO:0000256" key="2">
    <source>
        <dbReference type="ARBA" id="ARBA00022723"/>
    </source>
</evidence>
<organism evidence="5 6">
    <name type="scientific">Streptomyces liliifuscus</name>
    <dbReference type="NCBI Taxonomy" id="2797636"/>
    <lineage>
        <taxon>Bacteria</taxon>
        <taxon>Bacillati</taxon>
        <taxon>Actinomycetota</taxon>
        <taxon>Actinomycetes</taxon>
        <taxon>Kitasatosporales</taxon>
        <taxon>Streptomycetaceae</taxon>
        <taxon>Streptomyces</taxon>
    </lineage>
</organism>
<dbReference type="RefSeq" id="WP_200393541.1">
    <property type="nucleotide sequence ID" value="NZ_CP066831.1"/>
</dbReference>
<dbReference type="Pfam" id="PF03055">
    <property type="entry name" value="RPE65"/>
    <property type="match status" value="1"/>
</dbReference>
<dbReference type="InterPro" id="IPR004294">
    <property type="entry name" value="Carotenoid_Oase"/>
</dbReference>
<dbReference type="KEGG" id="slf:JEQ17_02025"/>
<evidence type="ECO:0000256" key="1">
    <source>
        <dbReference type="ARBA" id="ARBA00006787"/>
    </source>
</evidence>
<dbReference type="GO" id="GO:0046872">
    <property type="term" value="F:metal ion binding"/>
    <property type="evidence" value="ECO:0007669"/>
    <property type="project" value="UniProtKB-KW"/>
</dbReference>
<proteinExistence type="inferred from homology"/>
<dbReference type="EC" id="1.13.11.-" evidence="4"/>
<sequence>MTDSMKFEVEQGHAVHSGFANSAGTAPLPPPRSLRKNVANTDVGIFDDHLLVCCEGGLPYSKHPETLETYGSYDFHDGVDVLCTGRYKTDPDSGDMLFFAATGRRLLRRLER</sequence>
<protein>
    <recommendedName>
        <fullName evidence="4">Dioxygenase</fullName>
        <ecNumber evidence="4">1.13.11.-</ecNumber>
    </recommendedName>
</protein>